<comment type="subcellular location">
    <subcellularLocation>
        <location evidence="1">Cell membrane</location>
        <topology evidence="1">Multi-pass membrane protein</topology>
    </subcellularLocation>
</comment>
<name>A0A1L5FB82_CLOKL</name>
<feature type="transmembrane region" description="Helical" evidence="7">
    <location>
        <begin position="763"/>
        <end position="785"/>
    </location>
</feature>
<evidence type="ECO:0000256" key="1">
    <source>
        <dbReference type="ARBA" id="ARBA00004651"/>
    </source>
</evidence>
<keyword evidence="4 7" id="KW-1133">Transmembrane helix</keyword>
<dbReference type="Pfam" id="PF02687">
    <property type="entry name" value="FtsX"/>
    <property type="match status" value="2"/>
</dbReference>
<evidence type="ECO:0000256" key="3">
    <source>
        <dbReference type="ARBA" id="ARBA00022692"/>
    </source>
</evidence>
<dbReference type="OrthoDB" id="9793166at2"/>
<dbReference type="InterPro" id="IPR003838">
    <property type="entry name" value="ABC3_permease_C"/>
</dbReference>
<dbReference type="PANTHER" id="PTHR30572:SF4">
    <property type="entry name" value="ABC TRANSPORTER PERMEASE YTRF"/>
    <property type="match status" value="1"/>
</dbReference>
<organism evidence="9 10">
    <name type="scientific">Clostridium kluyveri</name>
    <dbReference type="NCBI Taxonomy" id="1534"/>
    <lineage>
        <taxon>Bacteria</taxon>
        <taxon>Bacillati</taxon>
        <taxon>Bacillota</taxon>
        <taxon>Clostridia</taxon>
        <taxon>Eubacteriales</taxon>
        <taxon>Clostridiaceae</taxon>
        <taxon>Clostridium</taxon>
    </lineage>
</organism>
<evidence type="ECO:0000256" key="5">
    <source>
        <dbReference type="ARBA" id="ARBA00023136"/>
    </source>
</evidence>
<feature type="domain" description="ABC3 transporter permease C-terminal" evidence="8">
    <location>
        <begin position="255"/>
        <end position="351"/>
    </location>
</feature>
<evidence type="ECO:0000313" key="9">
    <source>
        <dbReference type="EMBL" id="APM40259.1"/>
    </source>
</evidence>
<sequence length="798" mass="90791">MLQNNNGKVINHLAVSSLKSNKMRNFFIAFTVVLSVSLLAVMGLFYSALRESDKKAVTKVQHVIYEGVNKEQFKSLKKDKRIEYAALYKSTQSFEMEGHMIRPVYFDGNSKKIETIKLSYGKLPEKEDEIVVNKSYMIKVGKKAKLGETIAFTFLDGTTEKFVISGYTDSGANLGVYSVLFSKEYAEKGEQFKNVPYSAFVRINGAEKMSKDQFIEVIHSIGQDYGIERKNINENNFFTNMLSMNFQESMVIIGIGIGILLVSVLVIYSIFYISVVSRIRQFGQFRTLGMTGRQIRKMVNREGLILCAVGIPIGFFIGGIIAYFLKPEGWNWINSVFIAVIVTAADIMTLLFSIHKPAKLASTVSPLEASKFSFYSGGKKETSKLHRRITPMNLALMNSVRNRKKTFLTMLSLGIGGVLFLMAATFIVSINKDEYSRQTAFYFGEYLIEFSYNKVETSEHGYSDIQINNPLNEKLKEKMKAVSGVKGIKSFKQVNIQYEYDNEKAEDYLTPFTRDKISLLKKSLSEGDFDYDKMIKNNEILVIANDSVKELYGWKFKVGDKIKIHYYNGKPMEKEFKIAACIDDYVSYKDLGGDWGYFLIPDEGLNKLMNNMNLTIGFIVSASDFKKEGEQIEKALNKIVDENPLLSMDTLRERMEQDENNFSIMYGVILGLAAFIVCFSFINLINTLIMNILTRRQELAMMQSIGMSSRQLAVMLHSEGIILAIGNIFITLVLGTSLGYLLIQAMRDIGTEYFHYHFPVWYLLGYALIILFLPMVISGVQIHFFKKDSLVDRLREQE</sequence>
<dbReference type="AlphaFoldDB" id="A0A1L5FB82"/>
<dbReference type="GO" id="GO:0005886">
    <property type="term" value="C:plasma membrane"/>
    <property type="evidence" value="ECO:0007669"/>
    <property type="project" value="UniProtKB-SubCell"/>
</dbReference>
<feature type="transmembrane region" description="Helical" evidence="7">
    <location>
        <begin position="664"/>
        <end position="693"/>
    </location>
</feature>
<evidence type="ECO:0000256" key="6">
    <source>
        <dbReference type="ARBA" id="ARBA00038076"/>
    </source>
</evidence>
<feature type="transmembrane region" description="Helical" evidence="7">
    <location>
        <begin position="331"/>
        <end position="352"/>
    </location>
</feature>
<feature type="domain" description="ABC3 transporter permease C-terminal" evidence="8">
    <location>
        <begin position="672"/>
        <end position="783"/>
    </location>
</feature>
<evidence type="ECO:0000259" key="8">
    <source>
        <dbReference type="Pfam" id="PF02687"/>
    </source>
</evidence>
<feature type="transmembrane region" description="Helical" evidence="7">
    <location>
        <begin position="250"/>
        <end position="276"/>
    </location>
</feature>
<proteinExistence type="inferred from homology"/>
<reference evidence="9 10" key="1">
    <citation type="submission" date="2016-12" db="EMBL/GenBank/DDBJ databases">
        <title>Complete genome sequence of Clostridium kluyveri JZZ isolated from the pit mud of a Chinese flavor liquor-making factory.</title>
        <authorList>
            <person name="Wang Y."/>
        </authorList>
    </citation>
    <scope>NUCLEOTIDE SEQUENCE [LARGE SCALE GENOMIC DNA]</scope>
    <source>
        <strain evidence="9 10">JZZ</strain>
    </source>
</reference>
<dbReference type="PANTHER" id="PTHR30572">
    <property type="entry name" value="MEMBRANE COMPONENT OF TRANSPORTER-RELATED"/>
    <property type="match status" value="1"/>
</dbReference>
<dbReference type="InterPro" id="IPR050250">
    <property type="entry name" value="Macrolide_Exporter_MacB"/>
</dbReference>
<feature type="transmembrane region" description="Helical" evidence="7">
    <location>
        <begin position="303"/>
        <end position="325"/>
    </location>
</feature>
<dbReference type="Proteomes" id="UP000184604">
    <property type="component" value="Chromosome"/>
</dbReference>
<feature type="transmembrane region" description="Helical" evidence="7">
    <location>
        <begin position="407"/>
        <end position="428"/>
    </location>
</feature>
<evidence type="ECO:0000256" key="4">
    <source>
        <dbReference type="ARBA" id="ARBA00022989"/>
    </source>
</evidence>
<comment type="similarity">
    <text evidence="6">Belongs to the ABC-4 integral membrane protein family.</text>
</comment>
<gene>
    <name evidence="9" type="ORF">BS101_16715</name>
</gene>
<dbReference type="RefSeq" id="WP_073539858.1">
    <property type="nucleotide sequence ID" value="NZ_CP018335.1"/>
</dbReference>
<evidence type="ECO:0000256" key="7">
    <source>
        <dbReference type="SAM" id="Phobius"/>
    </source>
</evidence>
<keyword evidence="3 7" id="KW-0812">Transmembrane</keyword>
<keyword evidence="5 7" id="KW-0472">Membrane</keyword>
<feature type="transmembrane region" description="Helical" evidence="7">
    <location>
        <begin position="714"/>
        <end position="743"/>
    </location>
</feature>
<protein>
    <submittedName>
        <fullName evidence="9">Permease</fullName>
    </submittedName>
</protein>
<dbReference type="GO" id="GO:0022857">
    <property type="term" value="F:transmembrane transporter activity"/>
    <property type="evidence" value="ECO:0007669"/>
    <property type="project" value="TreeGrafter"/>
</dbReference>
<keyword evidence="2" id="KW-1003">Cell membrane</keyword>
<evidence type="ECO:0000313" key="10">
    <source>
        <dbReference type="Proteomes" id="UP000184604"/>
    </source>
</evidence>
<evidence type="ECO:0000256" key="2">
    <source>
        <dbReference type="ARBA" id="ARBA00022475"/>
    </source>
</evidence>
<feature type="transmembrane region" description="Helical" evidence="7">
    <location>
        <begin position="26"/>
        <end position="49"/>
    </location>
</feature>
<dbReference type="EMBL" id="CP018335">
    <property type="protein sequence ID" value="APM40259.1"/>
    <property type="molecule type" value="Genomic_DNA"/>
</dbReference>
<accession>A0A1L5FB82</accession>